<name>A0A6A5WW95_9PLEO</name>
<feature type="region of interest" description="Disordered" evidence="1">
    <location>
        <begin position="60"/>
        <end position="89"/>
    </location>
</feature>
<dbReference type="Proteomes" id="UP000799779">
    <property type="component" value="Unassembled WGS sequence"/>
</dbReference>
<keyword evidence="3" id="KW-1185">Reference proteome</keyword>
<dbReference type="EMBL" id="ML977567">
    <property type="protein sequence ID" value="KAF2004421.1"/>
    <property type="molecule type" value="Genomic_DNA"/>
</dbReference>
<evidence type="ECO:0000256" key="1">
    <source>
        <dbReference type="SAM" id="MobiDB-lite"/>
    </source>
</evidence>
<proteinExistence type="predicted"/>
<protein>
    <submittedName>
        <fullName evidence="2">Uncharacterized protein</fullName>
    </submittedName>
</protein>
<gene>
    <name evidence="2" type="ORF">P154DRAFT_572079</name>
</gene>
<dbReference type="AlphaFoldDB" id="A0A6A5WW95"/>
<accession>A0A6A5WW95</accession>
<evidence type="ECO:0000313" key="2">
    <source>
        <dbReference type="EMBL" id="KAF2004421.1"/>
    </source>
</evidence>
<feature type="compositionally biased region" description="Polar residues" evidence="1">
    <location>
        <begin position="61"/>
        <end position="89"/>
    </location>
</feature>
<reference evidence="2" key="1">
    <citation type="journal article" date="2020" name="Stud. Mycol.">
        <title>101 Dothideomycetes genomes: a test case for predicting lifestyles and emergence of pathogens.</title>
        <authorList>
            <person name="Haridas S."/>
            <person name="Albert R."/>
            <person name="Binder M."/>
            <person name="Bloem J."/>
            <person name="Labutti K."/>
            <person name="Salamov A."/>
            <person name="Andreopoulos B."/>
            <person name="Baker S."/>
            <person name="Barry K."/>
            <person name="Bills G."/>
            <person name="Bluhm B."/>
            <person name="Cannon C."/>
            <person name="Castanera R."/>
            <person name="Culley D."/>
            <person name="Daum C."/>
            <person name="Ezra D."/>
            <person name="Gonzalez J."/>
            <person name="Henrissat B."/>
            <person name="Kuo A."/>
            <person name="Liang C."/>
            <person name="Lipzen A."/>
            <person name="Lutzoni F."/>
            <person name="Magnuson J."/>
            <person name="Mondo S."/>
            <person name="Nolan M."/>
            <person name="Ohm R."/>
            <person name="Pangilinan J."/>
            <person name="Park H.-J."/>
            <person name="Ramirez L."/>
            <person name="Alfaro M."/>
            <person name="Sun H."/>
            <person name="Tritt A."/>
            <person name="Yoshinaga Y."/>
            <person name="Zwiers L.-H."/>
            <person name="Turgeon B."/>
            <person name="Goodwin S."/>
            <person name="Spatafora J."/>
            <person name="Crous P."/>
            <person name="Grigoriev I."/>
        </authorList>
    </citation>
    <scope>NUCLEOTIDE SEQUENCE</scope>
    <source>
        <strain evidence="2">CBS 123094</strain>
    </source>
</reference>
<organism evidence="2 3">
    <name type="scientific">Amniculicola lignicola CBS 123094</name>
    <dbReference type="NCBI Taxonomy" id="1392246"/>
    <lineage>
        <taxon>Eukaryota</taxon>
        <taxon>Fungi</taxon>
        <taxon>Dikarya</taxon>
        <taxon>Ascomycota</taxon>
        <taxon>Pezizomycotina</taxon>
        <taxon>Dothideomycetes</taxon>
        <taxon>Pleosporomycetidae</taxon>
        <taxon>Pleosporales</taxon>
        <taxon>Amniculicolaceae</taxon>
        <taxon>Amniculicola</taxon>
    </lineage>
</organism>
<evidence type="ECO:0000313" key="3">
    <source>
        <dbReference type="Proteomes" id="UP000799779"/>
    </source>
</evidence>
<sequence>MPLKALASAYPLPVSPSSIKDVWRAYRPQYRSCRSTNGIAKYQLVQLERHSNARTVLFTPPGTNSLLSQSQDAKLSSSTEEQPNSYTSSQTDAVRYINLGSREYHLRASIAWLFHFENNPIRLFIRAARTLGRLALSRQRISIVKITPPFSMILATFAANEPALSPTVSTAQTANILLPQSDMPWLFLGPKKQVKDNGVSEMLLEHR</sequence>